<gene>
    <name evidence="1" type="ORF">LMG26841_03043</name>
</gene>
<reference evidence="1 2" key="1">
    <citation type="submission" date="2020-04" db="EMBL/GenBank/DDBJ databases">
        <authorList>
            <person name="De Canck E."/>
        </authorList>
    </citation>
    <scope>NUCLEOTIDE SEQUENCE [LARGE SCALE GENOMIC DNA]</scope>
    <source>
        <strain evidence="1 2">LMG 26841</strain>
    </source>
</reference>
<proteinExistence type="predicted"/>
<organism evidence="1 2">
    <name type="scientific">Achromobacter dolens</name>
    <dbReference type="NCBI Taxonomy" id="1287738"/>
    <lineage>
        <taxon>Bacteria</taxon>
        <taxon>Pseudomonadati</taxon>
        <taxon>Pseudomonadota</taxon>
        <taxon>Betaproteobacteria</taxon>
        <taxon>Burkholderiales</taxon>
        <taxon>Alcaligenaceae</taxon>
        <taxon>Achromobacter</taxon>
    </lineage>
</organism>
<protein>
    <submittedName>
        <fullName evidence="1">Uncharacterized protein</fullName>
    </submittedName>
</protein>
<dbReference type="AlphaFoldDB" id="A0A6S7D9M4"/>
<accession>A0A6S7D9M4</accession>
<sequence length="102" mass="10904">MGFLDEAACIGIAKLEAHDVCLDTGRIEYDPLKFGQPIGETPGKCMDLGQSPAMMRKRMKRARSDDAGLPEAPADLLLEAAGAGNEVFTADQAGADRRAKRL</sequence>
<dbReference type="EMBL" id="CADIKW010000005">
    <property type="protein sequence ID" value="CAB3872760.1"/>
    <property type="molecule type" value="Genomic_DNA"/>
</dbReference>
<name>A0A6S7D9M4_9BURK</name>
<evidence type="ECO:0000313" key="2">
    <source>
        <dbReference type="Proteomes" id="UP000494272"/>
    </source>
</evidence>
<dbReference type="Proteomes" id="UP000494272">
    <property type="component" value="Unassembled WGS sequence"/>
</dbReference>
<evidence type="ECO:0000313" key="1">
    <source>
        <dbReference type="EMBL" id="CAB3872760.1"/>
    </source>
</evidence>
<keyword evidence="2" id="KW-1185">Reference proteome</keyword>